<organism evidence="2">
    <name type="scientific">uncultured Acidimicrobiales bacterium</name>
    <dbReference type="NCBI Taxonomy" id="310071"/>
    <lineage>
        <taxon>Bacteria</taxon>
        <taxon>Bacillati</taxon>
        <taxon>Actinomycetota</taxon>
        <taxon>Acidimicrobiia</taxon>
        <taxon>Acidimicrobiales</taxon>
        <taxon>environmental samples</taxon>
    </lineage>
</organism>
<dbReference type="EMBL" id="CADCSZ010000077">
    <property type="protein sequence ID" value="CAA9232616.1"/>
    <property type="molecule type" value="Genomic_DNA"/>
</dbReference>
<sequence>MPSQRPPAPLGGGGLARAVTEELEEAGRLETVLGQAALMLARRIDADRDTGAGMAALGREPSCHGRRCAGRGPAGIVSPGADGGRVGGAAAAAGQPWVSEPLAACDLFAAVEETTGYAPYVWGDEWPARVVGAAPCSLSGRLRSTGCPRSTGTGTPPVLASSAKPGHGPPELAEPLVTFR</sequence>
<accession>A0A6J4HT07</accession>
<gene>
    <name evidence="2" type="ORF">AVDCRST_MAG76-1255</name>
</gene>
<evidence type="ECO:0000313" key="2">
    <source>
        <dbReference type="EMBL" id="CAA9232616.1"/>
    </source>
</evidence>
<feature type="region of interest" description="Disordered" evidence="1">
    <location>
        <begin position="145"/>
        <end position="180"/>
    </location>
</feature>
<proteinExistence type="predicted"/>
<evidence type="ECO:0000256" key="1">
    <source>
        <dbReference type="SAM" id="MobiDB-lite"/>
    </source>
</evidence>
<protein>
    <submittedName>
        <fullName evidence="2">Uncharacterized protein</fullName>
    </submittedName>
</protein>
<reference evidence="2" key="1">
    <citation type="submission" date="2020-02" db="EMBL/GenBank/DDBJ databases">
        <authorList>
            <person name="Meier V. D."/>
        </authorList>
    </citation>
    <scope>NUCLEOTIDE SEQUENCE</scope>
    <source>
        <strain evidence="2">AVDCRST_MAG76</strain>
    </source>
</reference>
<dbReference type="AlphaFoldDB" id="A0A6J4HT07"/>
<name>A0A6J4HT07_9ACTN</name>